<feature type="compositionally biased region" description="Basic residues" evidence="1">
    <location>
        <begin position="26"/>
        <end position="43"/>
    </location>
</feature>
<dbReference type="Proteomes" id="UP000179807">
    <property type="component" value="Unassembled WGS sequence"/>
</dbReference>
<accession>A0A1J4J6K8</accession>
<gene>
    <name evidence="2" type="ORF">TRFO_38975</name>
</gene>
<keyword evidence="3" id="KW-1185">Reference proteome</keyword>
<feature type="compositionally biased region" description="Basic and acidic residues" evidence="1">
    <location>
        <begin position="130"/>
        <end position="142"/>
    </location>
</feature>
<dbReference type="VEuPathDB" id="TrichDB:TRFO_38975"/>
<evidence type="ECO:0000313" key="3">
    <source>
        <dbReference type="Proteomes" id="UP000179807"/>
    </source>
</evidence>
<evidence type="ECO:0000256" key="1">
    <source>
        <dbReference type="SAM" id="MobiDB-lite"/>
    </source>
</evidence>
<proteinExistence type="predicted"/>
<comment type="caution">
    <text evidence="2">The sequence shown here is derived from an EMBL/GenBank/DDBJ whole genome shotgun (WGS) entry which is preliminary data.</text>
</comment>
<dbReference type="EMBL" id="MLAK01001285">
    <property type="protein sequence ID" value="OHS94832.1"/>
    <property type="molecule type" value="Genomic_DNA"/>
</dbReference>
<organism evidence="2 3">
    <name type="scientific">Tritrichomonas foetus</name>
    <dbReference type="NCBI Taxonomy" id="1144522"/>
    <lineage>
        <taxon>Eukaryota</taxon>
        <taxon>Metamonada</taxon>
        <taxon>Parabasalia</taxon>
        <taxon>Tritrichomonadida</taxon>
        <taxon>Tritrichomonadidae</taxon>
        <taxon>Tritrichomonas</taxon>
    </lineage>
</organism>
<evidence type="ECO:0000313" key="2">
    <source>
        <dbReference type="EMBL" id="OHS94832.1"/>
    </source>
</evidence>
<name>A0A1J4J6K8_9EUKA</name>
<dbReference type="OrthoDB" id="10626752at2759"/>
<protein>
    <submittedName>
        <fullName evidence="2">Uncharacterized protein</fullName>
    </submittedName>
</protein>
<sequence length="169" mass="18678">MDSYHISRGRGRGGKDKYKTQGGKGRGGKARGGRGGFRGKYRGNSRNQKLESNEWRFEEDDTESSTKILRESTLENCTRNLPSPIAPPSSQFSFEIIMQISQILSNLSLEEQMEFDFLVPMPPLDNVDDSIPKADSGKEGEKPPTAAATGGETKRHGSNLDDWLNDLLG</sequence>
<feature type="region of interest" description="Disordered" evidence="1">
    <location>
        <begin position="1"/>
        <end position="69"/>
    </location>
</feature>
<dbReference type="GeneID" id="94847068"/>
<dbReference type="AlphaFoldDB" id="A0A1J4J6K8"/>
<feature type="region of interest" description="Disordered" evidence="1">
    <location>
        <begin position="125"/>
        <end position="169"/>
    </location>
</feature>
<dbReference type="RefSeq" id="XP_068347969.1">
    <property type="nucleotide sequence ID" value="XM_068512364.1"/>
</dbReference>
<reference evidence="2" key="1">
    <citation type="submission" date="2016-10" db="EMBL/GenBank/DDBJ databases">
        <authorList>
            <person name="Benchimol M."/>
            <person name="Almeida L.G."/>
            <person name="Vasconcelos A.T."/>
            <person name="Perreira-Neves A."/>
            <person name="Rosa I.A."/>
            <person name="Tasca T."/>
            <person name="Bogo M.R."/>
            <person name="de Souza W."/>
        </authorList>
    </citation>
    <scope>NUCLEOTIDE SEQUENCE [LARGE SCALE GENOMIC DNA]</scope>
    <source>
        <strain evidence="2">K</strain>
    </source>
</reference>